<dbReference type="Gene3D" id="2.60.120.260">
    <property type="entry name" value="Galactose-binding domain-like"/>
    <property type="match status" value="1"/>
</dbReference>
<dbReference type="Proteomes" id="UP001437256">
    <property type="component" value="Unassembled WGS sequence"/>
</dbReference>
<gene>
    <name evidence="1" type="ORF">AAF712_013059</name>
</gene>
<evidence type="ECO:0000313" key="2">
    <source>
        <dbReference type="Proteomes" id="UP001437256"/>
    </source>
</evidence>
<dbReference type="EMBL" id="JBBXMP010000189">
    <property type="protein sequence ID" value="KAL0060165.1"/>
    <property type="molecule type" value="Genomic_DNA"/>
</dbReference>
<evidence type="ECO:0000313" key="1">
    <source>
        <dbReference type="EMBL" id="KAL0060165.1"/>
    </source>
</evidence>
<protein>
    <submittedName>
        <fullName evidence="1">Uncharacterized protein</fullName>
    </submittedName>
</protein>
<proteinExistence type="predicted"/>
<organism evidence="1 2">
    <name type="scientific">Marasmius tenuissimus</name>
    <dbReference type="NCBI Taxonomy" id="585030"/>
    <lineage>
        <taxon>Eukaryota</taxon>
        <taxon>Fungi</taxon>
        <taxon>Dikarya</taxon>
        <taxon>Basidiomycota</taxon>
        <taxon>Agaricomycotina</taxon>
        <taxon>Agaricomycetes</taxon>
        <taxon>Agaricomycetidae</taxon>
        <taxon>Agaricales</taxon>
        <taxon>Marasmiineae</taxon>
        <taxon>Marasmiaceae</taxon>
        <taxon>Marasmius</taxon>
    </lineage>
</organism>
<keyword evidence="2" id="KW-1185">Reference proteome</keyword>
<reference evidence="1 2" key="1">
    <citation type="submission" date="2024-05" db="EMBL/GenBank/DDBJ databases">
        <title>A draft genome resource for the thread blight pathogen Marasmius tenuissimus strain MS-2.</title>
        <authorList>
            <person name="Yulfo-Soto G.E."/>
            <person name="Baruah I.K."/>
            <person name="Amoako-Attah I."/>
            <person name="Bukari Y."/>
            <person name="Meinhardt L.W."/>
            <person name="Bailey B.A."/>
            <person name="Cohen S.P."/>
        </authorList>
    </citation>
    <scope>NUCLEOTIDE SEQUENCE [LARGE SCALE GENOMIC DNA]</scope>
    <source>
        <strain evidence="1 2">MS-2</strain>
    </source>
</reference>
<sequence>MARSDIDYPRRVMVDDTDPQILYDTGWDLDGSNFNDFGVFGDPYNNTMRGTTSAKAGFKFTFEGDFVQVRGAKDNRKILRPLNATYDSLNLFPTYTCHIDGEPVVPFGYPSSKYVVTNLVLCERGQLSKARHTISMEIKVSDPNSQAFWIDSIEYSPLDNADVTSKVLRIDSSDSGCVYRNSSGGWETDNYHHPSLR</sequence>
<accession>A0ABR2ZEV8</accession>
<name>A0ABR2ZEV8_9AGAR</name>
<comment type="caution">
    <text evidence="1">The sequence shown here is derived from an EMBL/GenBank/DDBJ whole genome shotgun (WGS) entry which is preliminary data.</text>
</comment>